<evidence type="ECO:0000313" key="3">
    <source>
        <dbReference type="Proteomes" id="UP000027138"/>
    </source>
</evidence>
<evidence type="ECO:0000256" key="1">
    <source>
        <dbReference type="SAM" id="MobiDB-lite"/>
    </source>
</evidence>
<gene>
    <name evidence="2" type="ORF">JCGZ_10809</name>
</gene>
<dbReference type="EMBL" id="KK914487">
    <property type="protein sequence ID" value="KDP35426.1"/>
    <property type="molecule type" value="Genomic_DNA"/>
</dbReference>
<reference evidence="2 3" key="1">
    <citation type="journal article" date="2014" name="PLoS ONE">
        <title>Global Analysis of Gene Expression Profiles in Physic Nut (Jatropha curcas L.) Seedlings Exposed to Salt Stress.</title>
        <authorList>
            <person name="Zhang L."/>
            <person name="Zhang C."/>
            <person name="Wu P."/>
            <person name="Chen Y."/>
            <person name="Li M."/>
            <person name="Jiang H."/>
            <person name="Wu G."/>
        </authorList>
    </citation>
    <scope>NUCLEOTIDE SEQUENCE [LARGE SCALE GENOMIC DNA]</scope>
    <source>
        <strain evidence="3">cv. GZQX0401</strain>
        <tissue evidence="2">Young leaves</tissue>
    </source>
</reference>
<protein>
    <submittedName>
        <fullName evidence="2">Uncharacterized protein</fullName>
    </submittedName>
</protein>
<evidence type="ECO:0000313" key="2">
    <source>
        <dbReference type="EMBL" id="KDP35426.1"/>
    </source>
</evidence>
<organism evidence="2 3">
    <name type="scientific">Jatropha curcas</name>
    <name type="common">Barbados nut</name>
    <dbReference type="NCBI Taxonomy" id="180498"/>
    <lineage>
        <taxon>Eukaryota</taxon>
        <taxon>Viridiplantae</taxon>
        <taxon>Streptophyta</taxon>
        <taxon>Embryophyta</taxon>
        <taxon>Tracheophyta</taxon>
        <taxon>Spermatophyta</taxon>
        <taxon>Magnoliopsida</taxon>
        <taxon>eudicotyledons</taxon>
        <taxon>Gunneridae</taxon>
        <taxon>Pentapetalae</taxon>
        <taxon>rosids</taxon>
        <taxon>fabids</taxon>
        <taxon>Malpighiales</taxon>
        <taxon>Euphorbiaceae</taxon>
        <taxon>Crotonoideae</taxon>
        <taxon>Jatropheae</taxon>
        <taxon>Jatropha</taxon>
    </lineage>
</organism>
<dbReference type="AlphaFoldDB" id="A0A067KGR4"/>
<feature type="compositionally biased region" description="Basic and acidic residues" evidence="1">
    <location>
        <begin position="19"/>
        <end position="30"/>
    </location>
</feature>
<feature type="region of interest" description="Disordered" evidence="1">
    <location>
        <begin position="13"/>
        <end position="32"/>
    </location>
</feature>
<accession>A0A067KGR4</accession>
<proteinExistence type="predicted"/>
<dbReference type="Proteomes" id="UP000027138">
    <property type="component" value="Unassembled WGS sequence"/>
</dbReference>
<sequence>MEGTRSDVILIMDGSNEPNTKDHITRKEKPQNPTKLLRRLSFSKPKSRFVEYNNYSNSEFIVENLIRKKMKVKMTTRTTHRVVVKVIMEK</sequence>
<keyword evidence="3" id="KW-1185">Reference proteome</keyword>
<name>A0A067KGR4_JATCU</name>